<sequence length="98" mass="11074">MIFDFENAPVIALEPPLLTPQMDFRSKAILVFLVLCFHCTNGNLYGRHEIVRRDISTTELDRGLGGLLSKLLQPLADLADKAKVEIPLVSHFRSKHFN</sequence>
<reference evidence="2 3" key="1">
    <citation type="journal article" date="2007" name="Nature">
        <title>Evolution of genes and genomes on the Drosophila phylogeny.</title>
        <authorList>
            <consortium name="Drosophila 12 Genomes Consortium"/>
            <person name="Clark A.G."/>
            <person name="Eisen M.B."/>
            <person name="Smith D.R."/>
            <person name="Bergman C.M."/>
            <person name="Oliver B."/>
            <person name="Markow T.A."/>
            <person name="Kaufman T.C."/>
            <person name="Kellis M."/>
            <person name="Gelbart W."/>
            <person name="Iyer V.N."/>
            <person name="Pollard D.A."/>
            <person name="Sackton T.B."/>
            <person name="Larracuente A.M."/>
            <person name="Singh N.D."/>
            <person name="Abad J.P."/>
            <person name="Abt D.N."/>
            <person name="Adryan B."/>
            <person name="Aguade M."/>
            <person name="Akashi H."/>
            <person name="Anderson W.W."/>
            <person name="Aquadro C.F."/>
            <person name="Ardell D.H."/>
            <person name="Arguello R."/>
            <person name="Artieri C.G."/>
            <person name="Barbash D.A."/>
            <person name="Barker D."/>
            <person name="Barsanti P."/>
            <person name="Batterham P."/>
            <person name="Batzoglou S."/>
            <person name="Begun D."/>
            <person name="Bhutkar A."/>
            <person name="Blanco E."/>
            <person name="Bosak S.A."/>
            <person name="Bradley R.K."/>
            <person name="Brand A.D."/>
            <person name="Brent M.R."/>
            <person name="Brooks A.N."/>
            <person name="Brown R.H."/>
            <person name="Butlin R.K."/>
            <person name="Caggese C."/>
            <person name="Calvi B.R."/>
            <person name="Bernardo de Carvalho A."/>
            <person name="Caspi A."/>
            <person name="Castrezana S."/>
            <person name="Celniker S.E."/>
            <person name="Chang J.L."/>
            <person name="Chapple C."/>
            <person name="Chatterji S."/>
            <person name="Chinwalla A."/>
            <person name="Civetta A."/>
            <person name="Clifton S.W."/>
            <person name="Comeron J.M."/>
            <person name="Costello J.C."/>
            <person name="Coyne J.A."/>
            <person name="Daub J."/>
            <person name="David R.G."/>
            <person name="Delcher A.L."/>
            <person name="Delehaunty K."/>
            <person name="Do C.B."/>
            <person name="Ebling H."/>
            <person name="Edwards K."/>
            <person name="Eickbush T."/>
            <person name="Evans J.D."/>
            <person name="Filipski A."/>
            <person name="Findeiss S."/>
            <person name="Freyhult E."/>
            <person name="Fulton L."/>
            <person name="Fulton R."/>
            <person name="Garcia A.C."/>
            <person name="Gardiner A."/>
            <person name="Garfield D.A."/>
            <person name="Garvin B.E."/>
            <person name="Gibson G."/>
            <person name="Gilbert D."/>
            <person name="Gnerre S."/>
            <person name="Godfrey J."/>
            <person name="Good R."/>
            <person name="Gotea V."/>
            <person name="Gravely B."/>
            <person name="Greenberg A.J."/>
            <person name="Griffiths-Jones S."/>
            <person name="Gross S."/>
            <person name="Guigo R."/>
            <person name="Gustafson E.A."/>
            <person name="Haerty W."/>
            <person name="Hahn M.W."/>
            <person name="Halligan D.L."/>
            <person name="Halpern A.L."/>
            <person name="Halter G.M."/>
            <person name="Han M.V."/>
            <person name="Heger A."/>
            <person name="Hillier L."/>
            <person name="Hinrichs A.S."/>
            <person name="Holmes I."/>
            <person name="Hoskins R.A."/>
            <person name="Hubisz M.J."/>
            <person name="Hultmark D."/>
            <person name="Huntley M.A."/>
            <person name="Jaffe D.B."/>
            <person name="Jagadeeshan S."/>
            <person name="Jeck W.R."/>
            <person name="Johnson J."/>
            <person name="Jones C.D."/>
            <person name="Jordan W.C."/>
            <person name="Karpen G.H."/>
            <person name="Kataoka E."/>
            <person name="Keightley P.D."/>
            <person name="Kheradpour P."/>
            <person name="Kirkness E.F."/>
            <person name="Koerich L.B."/>
            <person name="Kristiansen K."/>
            <person name="Kudrna D."/>
            <person name="Kulathinal R.J."/>
            <person name="Kumar S."/>
            <person name="Kwok R."/>
            <person name="Lander E."/>
            <person name="Langley C.H."/>
            <person name="Lapoint R."/>
            <person name="Lazzaro B.P."/>
            <person name="Lee S.J."/>
            <person name="Levesque L."/>
            <person name="Li R."/>
            <person name="Lin C.F."/>
            <person name="Lin M.F."/>
            <person name="Lindblad-Toh K."/>
            <person name="Llopart A."/>
            <person name="Long M."/>
            <person name="Low L."/>
            <person name="Lozovsky E."/>
            <person name="Lu J."/>
            <person name="Luo M."/>
            <person name="Machado C.A."/>
            <person name="Makalowski W."/>
            <person name="Marzo M."/>
            <person name="Matsuda M."/>
            <person name="Matzkin L."/>
            <person name="McAllister B."/>
            <person name="McBride C.S."/>
            <person name="McKernan B."/>
            <person name="McKernan K."/>
            <person name="Mendez-Lago M."/>
            <person name="Minx P."/>
            <person name="Mollenhauer M.U."/>
            <person name="Montooth K."/>
            <person name="Mount S.M."/>
            <person name="Mu X."/>
            <person name="Myers E."/>
            <person name="Negre B."/>
            <person name="Newfeld S."/>
            <person name="Nielsen R."/>
            <person name="Noor M.A."/>
            <person name="O'Grady P."/>
            <person name="Pachter L."/>
            <person name="Papaceit M."/>
            <person name="Parisi M.J."/>
            <person name="Parisi M."/>
            <person name="Parts L."/>
            <person name="Pedersen J.S."/>
            <person name="Pesole G."/>
            <person name="Phillippy A.M."/>
            <person name="Ponting C.P."/>
            <person name="Pop M."/>
            <person name="Porcelli D."/>
            <person name="Powell J.R."/>
            <person name="Prohaska S."/>
            <person name="Pruitt K."/>
            <person name="Puig M."/>
            <person name="Quesneville H."/>
            <person name="Ram K.R."/>
            <person name="Rand D."/>
            <person name="Rasmussen M.D."/>
            <person name="Reed L.K."/>
            <person name="Reenan R."/>
            <person name="Reily A."/>
            <person name="Remington K.A."/>
            <person name="Rieger T.T."/>
            <person name="Ritchie M.G."/>
            <person name="Robin C."/>
            <person name="Rogers Y.H."/>
            <person name="Rohde C."/>
            <person name="Rozas J."/>
            <person name="Rubenfield M.J."/>
            <person name="Ruiz A."/>
            <person name="Russo S."/>
            <person name="Salzberg S.L."/>
            <person name="Sanchez-Gracia A."/>
            <person name="Saranga D.J."/>
            <person name="Sato H."/>
            <person name="Schaeffer S.W."/>
            <person name="Schatz M.C."/>
            <person name="Schlenke T."/>
            <person name="Schwartz R."/>
            <person name="Segarra C."/>
            <person name="Singh R.S."/>
            <person name="Sirot L."/>
            <person name="Sirota M."/>
            <person name="Sisneros N.B."/>
            <person name="Smith C.D."/>
            <person name="Smith T.F."/>
            <person name="Spieth J."/>
            <person name="Stage D.E."/>
            <person name="Stark A."/>
            <person name="Stephan W."/>
            <person name="Strausberg R.L."/>
            <person name="Strempel S."/>
            <person name="Sturgill D."/>
            <person name="Sutton G."/>
            <person name="Sutton G.G."/>
            <person name="Tao W."/>
            <person name="Teichmann S."/>
            <person name="Tobari Y.N."/>
            <person name="Tomimura Y."/>
            <person name="Tsolas J.M."/>
            <person name="Valente V.L."/>
            <person name="Venter E."/>
            <person name="Venter J.C."/>
            <person name="Vicario S."/>
            <person name="Vieira F.G."/>
            <person name="Vilella A.J."/>
            <person name="Villasante A."/>
            <person name="Walenz B."/>
            <person name="Wang J."/>
            <person name="Wasserman M."/>
            <person name="Watts T."/>
            <person name="Wilson D."/>
            <person name="Wilson R.K."/>
            <person name="Wing R.A."/>
            <person name="Wolfner M.F."/>
            <person name="Wong A."/>
            <person name="Wong G.K."/>
            <person name="Wu C.I."/>
            <person name="Wu G."/>
            <person name="Yamamoto D."/>
            <person name="Yang H.P."/>
            <person name="Yang S.P."/>
            <person name="Yorke J.A."/>
            <person name="Yoshida K."/>
            <person name="Zdobnov E."/>
            <person name="Zhang P."/>
            <person name="Zhang Y."/>
            <person name="Zimin A.V."/>
            <person name="Baldwin J."/>
            <person name="Abdouelleil A."/>
            <person name="Abdulkadir J."/>
            <person name="Abebe A."/>
            <person name="Abera B."/>
            <person name="Abreu J."/>
            <person name="Acer S.C."/>
            <person name="Aftuck L."/>
            <person name="Alexander A."/>
            <person name="An P."/>
            <person name="Anderson E."/>
            <person name="Anderson S."/>
            <person name="Arachi H."/>
            <person name="Azer M."/>
            <person name="Bachantsang P."/>
            <person name="Barry A."/>
            <person name="Bayul T."/>
            <person name="Berlin A."/>
            <person name="Bessette D."/>
            <person name="Bloom T."/>
            <person name="Blye J."/>
            <person name="Boguslavskiy L."/>
            <person name="Bonnet C."/>
            <person name="Boukhgalter B."/>
            <person name="Bourzgui I."/>
            <person name="Brown A."/>
            <person name="Cahill P."/>
            <person name="Channer S."/>
            <person name="Cheshatsang Y."/>
            <person name="Chuda L."/>
            <person name="Citroen M."/>
            <person name="Collymore A."/>
            <person name="Cooke P."/>
            <person name="Costello M."/>
            <person name="D'Aco K."/>
            <person name="Daza R."/>
            <person name="De Haan G."/>
            <person name="DeGray S."/>
            <person name="DeMaso C."/>
            <person name="Dhargay N."/>
            <person name="Dooley K."/>
            <person name="Dooley E."/>
            <person name="Doricent M."/>
            <person name="Dorje P."/>
            <person name="Dorjee K."/>
            <person name="Dupes A."/>
            <person name="Elong R."/>
            <person name="Falk J."/>
            <person name="Farina A."/>
            <person name="Faro S."/>
            <person name="Ferguson D."/>
            <person name="Fisher S."/>
            <person name="Foley C.D."/>
            <person name="Franke A."/>
            <person name="Friedrich D."/>
            <person name="Gadbois L."/>
            <person name="Gearin G."/>
            <person name="Gearin C.R."/>
            <person name="Giannoukos G."/>
            <person name="Goode T."/>
            <person name="Graham J."/>
            <person name="Grandbois E."/>
            <person name="Grewal S."/>
            <person name="Gyaltsen K."/>
            <person name="Hafez N."/>
            <person name="Hagos B."/>
            <person name="Hall J."/>
            <person name="Henson C."/>
            <person name="Hollinger A."/>
            <person name="Honan T."/>
            <person name="Huard M.D."/>
            <person name="Hughes L."/>
            <person name="Hurhula B."/>
            <person name="Husby M.E."/>
            <person name="Kamat A."/>
            <person name="Kanga B."/>
            <person name="Kashin S."/>
            <person name="Khazanovich D."/>
            <person name="Kisner P."/>
            <person name="Lance K."/>
            <person name="Lara M."/>
            <person name="Lee W."/>
            <person name="Lennon N."/>
            <person name="Letendre F."/>
            <person name="LeVine R."/>
            <person name="Lipovsky A."/>
            <person name="Liu X."/>
            <person name="Liu J."/>
            <person name="Liu S."/>
            <person name="Lokyitsang T."/>
            <person name="Lokyitsang Y."/>
            <person name="Lubonja R."/>
            <person name="Lui A."/>
            <person name="MacDonald P."/>
            <person name="Magnisalis V."/>
            <person name="Maru K."/>
            <person name="Matthews C."/>
            <person name="McCusker W."/>
            <person name="McDonough S."/>
            <person name="Mehta T."/>
            <person name="Meldrim J."/>
            <person name="Meneus L."/>
            <person name="Mihai O."/>
            <person name="Mihalev A."/>
            <person name="Mihova T."/>
            <person name="Mittelman R."/>
            <person name="Mlenga V."/>
            <person name="Montmayeur A."/>
            <person name="Mulrain L."/>
            <person name="Navidi A."/>
            <person name="Naylor J."/>
            <person name="Negash T."/>
            <person name="Nguyen T."/>
            <person name="Nguyen N."/>
            <person name="Nicol R."/>
            <person name="Norbu C."/>
            <person name="Norbu N."/>
            <person name="Novod N."/>
            <person name="O'Neill B."/>
            <person name="Osman S."/>
            <person name="Markiewicz E."/>
            <person name="Oyono O.L."/>
            <person name="Patti C."/>
            <person name="Phunkhang P."/>
            <person name="Pierre F."/>
            <person name="Priest M."/>
            <person name="Raghuraman S."/>
            <person name="Rege F."/>
            <person name="Reyes R."/>
            <person name="Rise C."/>
            <person name="Rogov P."/>
            <person name="Ross K."/>
            <person name="Ryan E."/>
            <person name="Settipalli S."/>
            <person name="Shea T."/>
            <person name="Sherpa N."/>
            <person name="Shi L."/>
            <person name="Shih D."/>
            <person name="Sparrow T."/>
            <person name="Spaulding J."/>
            <person name="Stalker J."/>
            <person name="Stange-Thomann N."/>
            <person name="Stavropoulos S."/>
            <person name="Stone C."/>
            <person name="Strader C."/>
            <person name="Tesfaye S."/>
            <person name="Thomson T."/>
            <person name="Thoulutsang Y."/>
            <person name="Thoulutsang D."/>
            <person name="Topham K."/>
            <person name="Topping I."/>
            <person name="Tsamla T."/>
            <person name="Vassiliev H."/>
            <person name="Vo A."/>
            <person name="Wangchuk T."/>
            <person name="Wangdi T."/>
            <person name="Weiand M."/>
            <person name="Wilkinson J."/>
            <person name="Wilson A."/>
            <person name="Yadav S."/>
            <person name="Young G."/>
            <person name="Yu Q."/>
            <person name="Zembek L."/>
            <person name="Zhong D."/>
            <person name="Zimmer A."/>
            <person name="Zwirko Z."/>
            <person name="Jaffe D.B."/>
            <person name="Alvarez P."/>
            <person name="Brockman W."/>
            <person name="Butler J."/>
            <person name="Chin C."/>
            <person name="Gnerre S."/>
            <person name="Grabherr M."/>
            <person name="Kleber M."/>
            <person name="Mauceli E."/>
            <person name="MacCallum I."/>
        </authorList>
    </citation>
    <scope>NUCLEOTIDE SEQUENCE [LARGE SCALE GENOMIC DNA]</scope>
    <source>
        <strain evidence="2 3">TSC#14021-0224.01</strain>
    </source>
</reference>
<keyword evidence="3" id="KW-1185">Reference proteome</keyword>
<accession>A0A0Q5UJZ6</accession>
<dbReference type="AlphaFoldDB" id="A0A0Q5UJZ6"/>
<organism evidence="2 3">
    <name type="scientific">Drosophila erecta</name>
    <name type="common">Fruit fly</name>
    <dbReference type="NCBI Taxonomy" id="7220"/>
    <lineage>
        <taxon>Eukaryota</taxon>
        <taxon>Metazoa</taxon>
        <taxon>Ecdysozoa</taxon>
        <taxon>Arthropoda</taxon>
        <taxon>Hexapoda</taxon>
        <taxon>Insecta</taxon>
        <taxon>Pterygota</taxon>
        <taxon>Neoptera</taxon>
        <taxon>Endopterygota</taxon>
        <taxon>Diptera</taxon>
        <taxon>Brachycera</taxon>
        <taxon>Muscomorpha</taxon>
        <taxon>Ephydroidea</taxon>
        <taxon>Drosophilidae</taxon>
        <taxon>Drosophila</taxon>
        <taxon>Sophophora</taxon>
    </lineage>
</organism>
<evidence type="ECO:0000313" key="2">
    <source>
        <dbReference type="EMBL" id="KQS44202.1"/>
    </source>
</evidence>
<keyword evidence="1" id="KW-0812">Transmembrane</keyword>
<keyword evidence="1" id="KW-0472">Membrane</keyword>
<keyword evidence="1" id="KW-1133">Transmembrane helix</keyword>
<name>A0A0Q5UJZ6_DROER</name>
<dbReference type="Proteomes" id="UP000008711">
    <property type="component" value="Unassembled WGS sequence"/>
</dbReference>
<feature type="transmembrane region" description="Helical" evidence="1">
    <location>
        <begin position="28"/>
        <end position="46"/>
    </location>
</feature>
<proteinExistence type="predicted"/>
<evidence type="ECO:0000313" key="3">
    <source>
        <dbReference type="Proteomes" id="UP000008711"/>
    </source>
</evidence>
<protein>
    <submittedName>
        <fullName evidence="2">Uncharacterized protein</fullName>
    </submittedName>
</protein>
<reference evidence="2 3" key="2">
    <citation type="journal article" date="2008" name="Bioinformatics">
        <title>Assembly reconciliation.</title>
        <authorList>
            <person name="Zimin A.V."/>
            <person name="Smith D.R."/>
            <person name="Sutton G."/>
            <person name="Yorke J.A."/>
        </authorList>
    </citation>
    <scope>NUCLEOTIDE SEQUENCE [LARGE SCALE GENOMIC DNA]</scope>
    <source>
        <strain evidence="2 3">TSC#14021-0224.01</strain>
    </source>
</reference>
<gene>
    <name evidence="2" type="primary">Dere\GG26648</name>
    <name evidence="2" type="synonym">GG26648</name>
    <name evidence="2" type="ORF">Dere_GG26648</name>
</gene>
<evidence type="ECO:0000256" key="1">
    <source>
        <dbReference type="SAM" id="Phobius"/>
    </source>
</evidence>
<dbReference type="EMBL" id="CH954178">
    <property type="protein sequence ID" value="KQS44202.1"/>
    <property type="molecule type" value="Genomic_DNA"/>
</dbReference>